<feature type="domain" description="Serine aminopeptidase S33" evidence="1">
    <location>
        <begin position="83"/>
        <end position="166"/>
    </location>
</feature>
<dbReference type="Pfam" id="PF12146">
    <property type="entry name" value="Hydrolase_4"/>
    <property type="match status" value="1"/>
</dbReference>
<dbReference type="Gene3D" id="3.40.50.1820">
    <property type="entry name" value="alpha/beta hydrolase"/>
    <property type="match status" value="1"/>
</dbReference>
<dbReference type="GO" id="GO:0005829">
    <property type="term" value="C:cytosol"/>
    <property type="evidence" value="ECO:0007669"/>
    <property type="project" value="TreeGrafter"/>
</dbReference>
<accession>A0A2P2KPX7</accession>
<dbReference type="PANTHER" id="PTHR42886">
    <property type="entry name" value="RE40534P-RELATED"/>
    <property type="match status" value="1"/>
</dbReference>
<name>A0A2P2KPX7_RHIMU</name>
<dbReference type="PANTHER" id="PTHR42886:SF53">
    <property type="entry name" value="ALPHA_BETA-HYDROLASES SUPERFAMILY PROTEIN"/>
    <property type="match status" value="1"/>
</dbReference>
<proteinExistence type="predicted"/>
<evidence type="ECO:0000313" key="2">
    <source>
        <dbReference type="EMBL" id="MBX07747.1"/>
    </source>
</evidence>
<dbReference type="EMBL" id="GGEC01027263">
    <property type="protein sequence ID" value="MBX07747.1"/>
    <property type="molecule type" value="Transcribed_RNA"/>
</dbReference>
<evidence type="ECO:0000259" key="1">
    <source>
        <dbReference type="Pfam" id="PF12146"/>
    </source>
</evidence>
<dbReference type="SUPFAM" id="SSF53474">
    <property type="entry name" value="alpha/beta-Hydrolases"/>
    <property type="match status" value="1"/>
</dbReference>
<reference evidence="2" key="1">
    <citation type="submission" date="2018-02" db="EMBL/GenBank/DDBJ databases">
        <title>Rhizophora mucronata_Transcriptome.</title>
        <authorList>
            <person name="Meera S.P."/>
            <person name="Sreeshan A."/>
            <person name="Augustine A."/>
        </authorList>
    </citation>
    <scope>NUCLEOTIDE SEQUENCE</scope>
    <source>
        <tissue evidence="2">Leaf</tissue>
    </source>
</reference>
<sequence>METFVCNFNSVIASSLIARKPTSPSSVLPLDKVGIVSSRNPSVFLRPRMAHSVKEDPVHQQQKVVIPNKHRENLVGLFHDTGSKEIVILCHGFRSTKEQALMVNLAVALENEGISAFCFDFAGNGESEGSFAYGNYWREAEDLRSVIEHFIGANRVISAILGHSKGVDDWAPLA</sequence>
<organism evidence="2">
    <name type="scientific">Rhizophora mucronata</name>
    <name type="common">Asiatic mangrove</name>
    <dbReference type="NCBI Taxonomy" id="61149"/>
    <lineage>
        <taxon>Eukaryota</taxon>
        <taxon>Viridiplantae</taxon>
        <taxon>Streptophyta</taxon>
        <taxon>Embryophyta</taxon>
        <taxon>Tracheophyta</taxon>
        <taxon>Spermatophyta</taxon>
        <taxon>Magnoliopsida</taxon>
        <taxon>eudicotyledons</taxon>
        <taxon>Gunneridae</taxon>
        <taxon>Pentapetalae</taxon>
        <taxon>rosids</taxon>
        <taxon>fabids</taxon>
        <taxon>Malpighiales</taxon>
        <taxon>Rhizophoraceae</taxon>
        <taxon>Rhizophora</taxon>
    </lineage>
</organism>
<protein>
    <submittedName>
        <fullName evidence="2">Uncharacterized protein MANES_16G101100</fullName>
    </submittedName>
</protein>
<dbReference type="InterPro" id="IPR022742">
    <property type="entry name" value="Hydrolase_4"/>
</dbReference>
<dbReference type="AlphaFoldDB" id="A0A2P2KPX7"/>
<dbReference type="InterPro" id="IPR029058">
    <property type="entry name" value="AB_hydrolase_fold"/>
</dbReference>